<evidence type="ECO:0000313" key="2">
    <source>
        <dbReference type="EMBL" id="OHA49628.1"/>
    </source>
</evidence>
<dbReference type="AlphaFoldDB" id="A0A1G2PMR7"/>
<gene>
    <name evidence="2" type="ORF">A2W59_01985</name>
</gene>
<evidence type="ECO:0000259" key="1">
    <source>
        <dbReference type="Pfam" id="PF13847"/>
    </source>
</evidence>
<dbReference type="InterPro" id="IPR029063">
    <property type="entry name" value="SAM-dependent_MTases_sf"/>
</dbReference>
<dbReference type="InterPro" id="IPR025714">
    <property type="entry name" value="Methyltranfer_dom"/>
</dbReference>
<dbReference type="EMBL" id="MHSU01000029">
    <property type="protein sequence ID" value="OHA49628.1"/>
    <property type="molecule type" value="Genomic_DNA"/>
</dbReference>
<dbReference type="Pfam" id="PF13847">
    <property type="entry name" value="Methyltransf_31"/>
    <property type="match status" value="1"/>
</dbReference>
<proteinExistence type="predicted"/>
<dbReference type="SUPFAM" id="SSF53335">
    <property type="entry name" value="S-adenosyl-L-methionine-dependent methyltransferases"/>
    <property type="match status" value="1"/>
</dbReference>
<dbReference type="Proteomes" id="UP000178646">
    <property type="component" value="Unassembled WGS sequence"/>
</dbReference>
<comment type="caution">
    <text evidence="2">The sequence shown here is derived from an EMBL/GenBank/DDBJ whole genome shotgun (WGS) entry which is preliminary data.</text>
</comment>
<feature type="domain" description="Methyltransferase" evidence="1">
    <location>
        <begin position="14"/>
        <end position="134"/>
    </location>
</feature>
<dbReference type="Gene3D" id="3.40.50.150">
    <property type="entry name" value="Vaccinia Virus protein VP39"/>
    <property type="match status" value="1"/>
</dbReference>
<dbReference type="CDD" id="cd02440">
    <property type="entry name" value="AdoMet_MTases"/>
    <property type="match status" value="1"/>
</dbReference>
<evidence type="ECO:0000313" key="3">
    <source>
        <dbReference type="Proteomes" id="UP000178646"/>
    </source>
</evidence>
<name>A0A1G2PMR7_9BACT</name>
<reference evidence="2 3" key="1">
    <citation type="journal article" date="2016" name="Nat. Commun.">
        <title>Thousands of microbial genomes shed light on interconnected biogeochemical processes in an aquifer system.</title>
        <authorList>
            <person name="Anantharaman K."/>
            <person name="Brown C.T."/>
            <person name="Hug L.A."/>
            <person name="Sharon I."/>
            <person name="Castelle C.J."/>
            <person name="Probst A.J."/>
            <person name="Thomas B.C."/>
            <person name="Singh A."/>
            <person name="Wilkins M.J."/>
            <person name="Karaoz U."/>
            <person name="Brodie E.L."/>
            <person name="Williams K.H."/>
            <person name="Hubbard S.S."/>
            <person name="Banfield J.F."/>
        </authorList>
    </citation>
    <scope>NUCLEOTIDE SEQUENCE [LARGE SCALE GENOMIC DNA]</scope>
</reference>
<protein>
    <recommendedName>
        <fullName evidence="1">Methyltransferase domain-containing protein</fullName>
    </recommendedName>
</protein>
<accession>A0A1G2PMR7</accession>
<sequence length="182" mass="19892">MFIKPEEIIKNFEIKPGMTVADFGSGSGHYALAVAQKMNNSGLPAEQAGVVYAIDIQKNLLEKIKSEAEKQHLSNMEIIWADIESKEGTKLASGTLDFAIASNILFQIGDKEALAREIKRTLKNGGRAAVIDWSASFGGIGPAPKAVIPKKEAERIFIQEGFLEEREFPAGDNHYGIIFKKA</sequence>
<organism evidence="2 3">
    <name type="scientific">Candidatus Terrybacteria bacterium RIFCSPHIGHO2_02_41_19</name>
    <dbReference type="NCBI Taxonomy" id="1802364"/>
    <lineage>
        <taxon>Bacteria</taxon>
        <taxon>Candidatus Terryibacteriota</taxon>
    </lineage>
</organism>